<evidence type="ECO:0000313" key="3">
    <source>
        <dbReference type="EMBL" id="GJT89482.1"/>
    </source>
</evidence>
<evidence type="ECO:0000259" key="2">
    <source>
        <dbReference type="Pfam" id="PF13960"/>
    </source>
</evidence>
<feature type="region of interest" description="Disordered" evidence="1">
    <location>
        <begin position="902"/>
        <end position="922"/>
    </location>
</feature>
<comment type="caution">
    <text evidence="3">The sequence shown here is derived from an EMBL/GenBank/DDBJ whole genome shotgun (WGS) entry which is preliminary data.</text>
</comment>
<dbReference type="PANTHER" id="PTHR48258">
    <property type="entry name" value="DUF4218 DOMAIN-CONTAINING PROTEIN-RELATED"/>
    <property type="match status" value="1"/>
</dbReference>
<dbReference type="Pfam" id="PF03004">
    <property type="entry name" value="Transposase_24"/>
    <property type="match status" value="1"/>
</dbReference>
<proteinExistence type="predicted"/>
<accession>A0ABQ5HQ55</accession>
<feature type="region of interest" description="Disordered" evidence="1">
    <location>
        <begin position="564"/>
        <end position="584"/>
    </location>
</feature>
<feature type="region of interest" description="Disordered" evidence="1">
    <location>
        <begin position="947"/>
        <end position="976"/>
    </location>
</feature>
<dbReference type="GO" id="GO:0003964">
    <property type="term" value="F:RNA-directed DNA polymerase activity"/>
    <property type="evidence" value="ECO:0007669"/>
    <property type="project" value="UniProtKB-KW"/>
</dbReference>
<feature type="region of interest" description="Disordered" evidence="1">
    <location>
        <begin position="627"/>
        <end position="646"/>
    </location>
</feature>
<dbReference type="Pfam" id="PF13960">
    <property type="entry name" value="DUF4218"/>
    <property type="match status" value="1"/>
</dbReference>
<dbReference type="InterPro" id="IPR004252">
    <property type="entry name" value="Probable_transposase_24"/>
</dbReference>
<dbReference type="EMBL" id="BQNB010019828">
    <property type="protein sequence ID" value="GJT89482.1"/>
    <property type="molecule type" value="Genomic_DNA"/>
</dbReference>
<feature type="domain" description="DUF4218" evidence="2">
    <location>
        <begin position="291"/>
        <end position="403"/>
    </location>
</feature>
<dbReference type="PANTHER" id="PTHR48258:SF14">
    <property type="entry name" value="OS02G0583300 PROTEIN"/>
    <property type="match status" value="1"/>
</dbReference>
<gene>
    <name evidence="3" type="ORF">Tco_1071199</name>
</gene>
<dbReference type="InterPro" id="IPR004242">
    <property type="entry name" value="Transposase_21"/>
</dbReference>
<name>A0ABQ5HQ55_9ASTR</name>
<reference evidence="3" key="2">
    <citation type="submission" date="2022-01" db="EMBL/GenBank/DDBJ databases">
        <authorList>
            <person name="Yamashiro T."/>
            <person name="Shiraishi A."/>
            <person name="Satake H."/>
            <person name="Nakayama K."/>
        </authorList>
    </citation>
    <scope>NUCLEOTIDE SEQUENCE</scope>
</reference>
<keyword evidence="3" id="KW-0808">Transferase</keyword>
<keyword evidence="3" id="KW-0695">RNA-directed DNA polymerase</keyword>
<organism evidence="3 4">
    <name type="scientific">Tanacetum coccineum</name>
    <dbReference type="NCBI Taxonomy" id="301880"/>
    <lineage>
        <taxon>Eukaryota</taxon>
        <taxon>Viridiplantae</taxon>
        <taxon>Streptophyta</taxon>
        <taxon>Embryophyta</taxon>
        <taxon>Tracheophyta</taxon>
        <taxon>Spermatophyta</taxon>
        <taxon>Magnoliopsida</taxon>
        <taxon>eudicotyledons</taxon>
        <taxon>Gunneridae</taxon>
        <taxon>Pentapetalae</taxon>
        <taxon>asterids</taxon>
        <taxon>campanulids</taxon>
        <taxon>Asterales</taxon>
        <taxon>Asteraceae</taxon>
        <taxon>Asteroideae</taxon>
        <taxon>Anthemideae</taxon>
        <taxon>Anthemidinae</taxon>
        <taxon>Tanacetum</taxon>
    </lineage>
</organism>
<sequence>MRHRFDLGYKTWVHHGEPALPLPPPVIDNTRQHQMSDMTALHNDLSYIPPNNEHNEPTQGDIGETSNEATQATRNEFEELYASANEELYPGCDYVTRLDFMAKFTYFKVKGKLTDSIFNEMLEFFQNVFPISKGYKLPPSYYAIKKTFKTIGLGYESIHACEHDCCLFRGDDNKDLDFCPVCNTSRWKDSNTPGKKVPKKVLRYFSIIPRLQRLYKSSHTAKEMIWHATGKCTEPSKMQHPVDGRAWKNFDTKYPDFAKEPRNVGLGLAADGFYNTPCFRSLYDDCVPDKICSTNLMEDDMLKAQIKVVDILCDLELIYPSALFDIMIHLVIHLPLEALEGEPIRPRWMFSFERYMKKLKGYVRNKAKLEGSIAEGYVAKETLTFSSHYFRDVTTKFNRPDRNMDPPPPTCQFQIRQRHVDNDKDPEVVDGVRYVVHIRDERRTTQNSDICSHGPDGEMHYGQLQEILDFKYLLFKVVLFRVKWFDTRNQGRKVKCLVLRNNMTQIDTREDDPDIIHFDNSSDLPLSTSLNDLDNATLHIDGQLTEVDAPPDIIDVVDEDDDIIDDEDPLPHDVADSDDEDLINVDDDGVEKMSADVARSHGGDGGGDDRPPSHVVPTGCGGCFANKGKGKRKPNLGGRGAGRLNTRDKTRNLSLKEIAVAKGPVPINFEQGDKQTLNPLGPHAAHWSNYIGEVVRSVPLYYPSWEKVPKERKAAIISEIGTLFDLRPHMDSSRWTEISEGINMHLQKAYNTNKASFKAKYWKADPTTGSYDLEAIRRARPEEITAAEWDKYIKFWNDPKNLARAAQNRLNRQKSVVTSRQGSRSLARLRDEMRQASDTQEYPSLIDTFWRTHTVDGVFPKDEDRRIYEEMKRLEATGEYTEDEINALARGGKLRGHIPGVGRVLPSRATSRPSMPAPDKSLKSMHRKVDFMMSLFRSDSKYSDMFKEFESGGASGSGGCGDDEEGGDDEDGDSDD</sequence>
<protein>
    <submittedName>
        <fullName evidence="3">Reverse transcriptase domain-containing protein</fullName>
    </submittedName>
</protein>
<keyword evidence="3" id="KW-0548">Nucleotidyltransferase</keyword>
<dbReference type="InterPro" id="IPR025452">
    <property type="entry name" value="DUF4218"/>
</dbReference>
<dbReference type="Pfam" id="PF02992">
    <property type="entry name" value="Transposase_21"/>
    <property type="match status" value="1"/>
</dbReference>
<evidence type="ECO:0000313" key="4">
    <source>
        <dbReference type="Proteomes" id="UP001151760"/>
    </source>
</evidence>
<evidence type="ECO:0000256" key="1">
    <source>
        <dbReference type="SAM" id="MobiDB-lite"/>
    </source>
</evidence>
<dbReference type="Proteomes" id="UP001151760">
    <property type="component" value="Unassembled WGS sequence"/>
</dbReference>
<reference evidence="3" key="1">
    <citation type="journal article" date="2022" name="Int. J. Mol. Sci.">
        <title>Draft Genome of Tanacetum Coccineum: Genomic Comparison of Closely Related Tanacetum-Family Plants.</title>
        <authorList>
            <person name="Yamashiro T."/>
            <person name="Shiraishi A."/>
            <person name="Nakayama K."/>
            <person name="Satake H."/>
        </authorList>
    </citation>
    <scope>NUCLEOTIDE SEQUENCE</scope>
</reference>
<feature type="compositionally biased region" description="Acidic residues" evidence="1">
    <location>
        <begin position="961"/>
        <end position="976"/>
    </location>
</feature>
<keyword evidence="4" id="KW-1185">Reference proteome</keyword>